<protein>
    <submittedName>
        <fullName evidence="1">Uncharacterized protein</fullName>
    </submittedName>
</protein>
<dbReference type="Proteomes" id="UP000312512">
    <property type="component" value="Unassembled WGS sequence"/>
</dbReference>
<name>A0A5C4WS62_9ACTN</name>
<dbReference type="RefSeq" id="WP_139630395.1">
    <property type="nucleotide sequence ID" value="NZ_CP045572.1"/>
</dbReference>
<dbReference type="AlphaFoldDB" id="A0A5C4WS62"/>
<keyword evidence="2" id="KW-1185">Reference proteome</keyword>
<evidence type="ECO:0000313" key="2">
    <source>
        <dbReference type="Proteomes" id="UP000312512"/>
    </source>
</evidence>
<reference evidence="1 2" key="1">
    <citation type="submission" date="2019-10" db="EMBL/GenBank/DDBJ databases">
        <title>Nonomuraea sp. nov., isolated from Phyllanthus amarus.</title>
        <authorList>
            <person name="Klykleung N."/>
            <person name="Tanasupawat S."/>
        </authorList>
    </citation>
    <scope>NUCLEOTIDE SEQUENCE [LARGE SCALE GENOMIC DNA]</scope>
    <source>
        <strain evidence="1 2">PA1-10</strain>
    </source>
</reference>
<proteinExistence type="predicted"/>
<accession>A0A5C4WS62</accession>
<dbReference type="EMBL" id="VDLX02000003">
    <property type="protein sequence ID" value="KAB8196078.1"/>
    <property type="molecule type" value="Genomic_DNA"/>
</dbReference>
<accession>A0A5P9YNG8</accession>
<gene>
    <name evidence="1" type="ORF">FH608_011535</name>
</gene>
<comment type="caution">
    <text evidence="1">The sequence shown here is derived from an EMBL/GenBank/DDBJ whole genome shotgun (WGS) entry which is preliminary data.</text>
</comment>
<sequence>MSSDSSVEVFRSTQAGQIKRVEIRIVGGNIRINALKTQTVTVKALGDVATLGAKAAVEGDVLHITSSSALRYFVQKSRIDLVLDVPEDTGVFIKVFGADIVINGGTGPLEVRGFAGAIEGTTYSKDVKVNFTVGGNDLVQAAGGDGRS</sequence>
<organism evidence="1 2">
    <name type="scientific">Nonomuraea phyllanthi</name>
    <dbReference type="NCBI Taxonomy" id="2219224"/>
    <lineage>
        <taxon>Bacteria</taxon>
        <taxon>Bacillati</taxon>
        <taxon>Actinomycetota</taxon>
        <taxon>Actinomycetes</taxon>
        <taxon>Streptosporangiales</taxon>
        <taxon>Streptosporangiaceae</taxon>
        <taxon>Nonomuraea</taxon>
    </lineage>
</organism>
<evidence type="ECO:0000313" key="1">
    <source>
        <dbReference type="EMBL" id="KAB8196078.1"/>
    </source>
</evidence>